<evidence type="ECO:0000256" key="1">
    <source>
        <dbReference type="SAM" id="MobiDB-lite"/>
    </source>
</evidence>
<evidence type="ECO:0000313" key="3">
    <source>
        <dbReference type="EMBL" id="MFC5720527.1"/>
    </source>
</evidence>
<feature type="region of interest" description="Disordered" evidence="1">
    <location>
        <begin position="913"/>
        <end position="932"/>
    </location>
</feature>
<proteinExistence type="predicted"/>
<feature type="domain" description="Lantibiotic dehydratase N-terminal" evidence="2">
    <location>
        <begin position="633"/>
        <end position="837"/>
    </location>
</feature>
<feature type="domain" description="Lantibiotic dehydratase N-terminal" evidence="2">
    <location>
        <begin position="145"/>
        <end position="424"/>
    </location>
</feature>
<organism evidence="3 4">
    <name type="scientific">Streptomyces gamaensis</name>
    <dbReference type="NCBI Taxonomy" id="1763542"/>
    <lineage>
        <taxon>Bacteria</taxon>
        <taxon>Bacillati</taxon>
        <taxon>Actinomycetota</taxon>
        <taxon>Actinomycetes</taxon>
        <taxon>Kitasatosporales</taxon>
        <taxon>Streptomycetaceae</taxon>
        <taxon>Streptomyces</taxon>
    </lineage>
</organism>
<keyword evidence="4" id="KW-1185">Reference proteome</keyword>
<gene>
    <name evidence="3" type="ORF">ACFP1Z_10180</name>
</gene>
<accession>A0ABW0YXP2</accession>
<evidence type="ECO:0000259" key="2">
    <source>
        <dbReference type="Pfam" id="PF04738"/>
    </source>
</evidence>
<dbReference type="Proteomes" id="UP001596083">
    <property type="component" value="Unassembled WGS sequence"/>
</dbReference>
<reference evidence="4" key="1">
    <citation type="journal article" date="2019" name="Int. J. Syst. Evol. Microbiol.">
        <title>The Global Catalogue of Microorganisms (GCM) 10K type strain sequencing project: providing services to taxonomists for standard genome sequencing and annotation.</title>
        <authorList>
            <consortium name="The Broad Institute Genomics Platform"/>
            <consortium name="The Broad Institute Genome Sequencing Center for Infectious Disease"/>
            <person name="Wu L."/>
            <person name="Ma J."/>
        </authorList>
    </citation>
    <scope>NUCLEOTIDE SEQUENCE [LARGE SCALE GENOMIC DNA]</scope>
    <source>
        <strain evidence="4">CGMCC 4.7304</strain>
    </source>
</reference>
<protein>
    <submittedName>
        <fullName evidence="3">Lantibiotic dehydratase</fullName>
    </submittedName>
</protein>
<dbReference type="EMBL" id="JBHSPB010000005">
    <property type="protein sequence ID" value="MFC5720527.1"/>
    <property type="molecule type" value="Genomic_DNA"/>
</dbReference>
<comment type="caution">
    <text evidence="3">The sequence shown here is derived from an EMBL/GenBank/DDBJ whole genome shotgun (WGS) entry which is preliminary data.</text>
</comment>
<name>A0ABW0YXP2_9ACTN</name>
<dbReference type="Pfam" id="PF04738">
    <property type="entry name" value="Lant_dehydr_N"/>
    <property type="match status" value="2"/>
</dbReference>
<sequence>MTASWVLNPLFMLRVAGLPVESVRGLRCPATSQWAHRVLRAESRSRAKGAELSELLHPLVAAAGDEATRRRLLRLRRQVYNAVLPGDEDAEAVLGALAGTDAAAALAAWLADRRQVEELRSEGAGLLAVEAARTRAELRGLLGEERLRQGLLLASPTLEGRLEDYLRAGAGAARPGRRLRKIERSALAYLYRTACKTSPFSTFTAVALGRFQACGGGPVTHVPEAWSSHPRLNVVVLARLAELIRSDPGRRGDLPVAPVPGWGREGGGGRQGERIRFVRRSVSAGDDSAAVTFDSARDRVFFLRRGGTLERLLELFARRPAIRYADLAHWLGTERDTRPEECARYLDALLELGMLHFPSPATDVHAADPLRAFRDALLELRRPWARSLARSLEWPIACVDRYAAAGTALRRQLLAELRTALADIQRELGAAEPSLPRTLLYEDVRAGGPGEPAVECDLRSWAGTEDGGPLGSLRSLERVLPAFDVTLPQRLTLKGFFLARYGRGGRCEDLLKLVHDFHEDFYDQYVTFAARRKPFDEQGAYVPETDWLGLAELRAVDAARVAWVSAMRRLTEAAGPGAQEISLPDWAVDAVADELAPVVPDFVPQSHFLQLVRREGAGPLAVLNQSYGGLAFPFSRFTHCWDGSDGESLSERLRRSLAEARPPGTVFAELTGGAATSNLNLHGRLTGHVIVCPGETSPLPEERQLRLDDLSVEHDEAADRLVLRSRRLGREVVPVYFGYLVPLALPEVPRTLLLLSPTSMAPLDVWGGVPEGPARDGVTTRPRVRHRSLVISRRSWSADPAVLPAQPARSTQDGDVRWFLAWQEWRERHGVPRRVFATVTAADGSNGPARPGGSKPQYVDFDSFLSLTALDGLLRDASGRVVLREALPDENELHALSSRGGHVAELAVETWRGTPPATATPTRTGKDLGALT</sequence>
<dbReference type="InterPro" id="IPR006827">
    <property type="entry name" value="Lant_deHydtase_N"/>
</dbReference>
<feature type="compositionally biased region" description="Low complexity" evidence="1">
    <location>
        <begin position="913"/>
        <end position="923"/>
    </location>
</feature>
<evidence type="ECO:0000313" key="4">
    <source>
        <dbReference type="Proteomes" id="UP001596083"/>
    </source>
</evidence>